<reference evidence="14 15" key="2">
    <citation type="submission" date="2015-01" db="EMBL/GenBank/DDBJ databases">
        <title>Complete genome sequence of Pyrinomonas methylaliphatogenes type strain K22T.</title>
        <authorList>
            <person name="Lee K.C.Y."/>
            <person name="Power J.F."/>
            <person name="Dunfield P.F."/>
            <person name="Morgan X.C."/>
            <person name="Huttenhower C."/>
            <person name="Stott M.B."/>
        </authorList>
    </citation>
    <scope>NUCLEOTIDE SEQUENCE [LARGE SCALE GENOMIC DNA]</scope>
    <source>
        <strain evidence="14 15">K22</strain>
    </source>
</reference>
<comment type="similarity">
    <text evidence="9 11">Belongs to the Rho family.</text>
</comment>
<evidence type="ECO:0000313" key="14">
    <source>
        <dbReference type="EMBL" id="CDM65610.1"/>
    </source>
</evidence>
<keyword evidence="8 9" id="KW-0804">Transcription</keyword>
<evidence type="ECO:0000256" key="11">
    <source>
        <dbReference type="PROSITE-ProRule" id="PRU01203"/>
    </source>
</evidence>
<evidence type="ECO:0000256" key="8">
    <source>
        <dbReference type="ARBA" id="ARBA00023163"/>
    </source>
</evidence>
<keyword evidence="2 9" id="KW-0547">Nucleotide-binding</keyword>
<dbReference type="GO" id="GO:0003723">
    <property type="term" value="F:RNA binding"/>
    <property type="evidence" value="ECO:0007669"/>
    <property type="project" value="UniProtKB-UniRule"/>
</dbReference>
<dbReference type="PANTHER" id="PTHR46425:SF1">
    <property type="entry name" value="TRANSCRIPTION TERMINATION FACTOR RHO"/>
    <property type="match status" value="1"/>
</dbReference>
<dbReference type="HAMAP" id="MF_01884">
    <property type="entry name" value="Rho"/>
    <property type="match status" value="1"/>
</dbReference>
<dbReference type="InterPro" id="IPR003593">
    <property type="entry name" value="AAA+_ATPase"/>
</dbReference>
<gene>
    <name evidence="9" type="primary">rho</name>
    <name evidence="14" type="ORF">PYK22_01615</name>
</gene>
<dbReference type="InterPro" id="IPR011112">
    <property type="entry name" value="Rho-like_N"/>
</dbReference>
<dbReference type="InterPro" id="IPR041703">
    <property type="entry name" value="Rho_factor_ATP-bd"/>
</dbReference>
<dbReference type="Pfam" id="PF07497">
    <property type="entry name" value="Rho_RNA_bind"/>
    <property type="match status" value="1"/>
</dbReference>
<evidence type="ECO:0000256" key="1">
    <source>
        <dbReference type="ARBA" id="ARBA00022472"/>
    </source>
</evidence>
<dbReference type="InterPro" id="IPR012340">
    <property type="entry name" value="NA-bd_OB-fold"/>
</dbReference>
<keyword evidence="4 9" id="KW-0347">Helicase</keyword>
<dbReference type="EMBL" id="CBXV010000005">
    <property type="protein sequence ID" value="CDM65610.1"/>
    <property type="molecule type" value="Genomic_DNA"/>
</dbReference>
<feature type="binding site" evidence="9">
    <location>
        <begin position="233"/>
        <end position="238"/>
    </location>
    <ligand>
        <name>ATP</name>
        <dbReference type="ChEBI" id="CHEBI:30616"/>
    </ligand>
</feature>
<dbReference type="GO" id="GO:0008186">
    <property type="term" value="F:ATP-dependent activity, acting on RNA"/>
    <property type="evidence" value="ECO:0007669"/>
    <property type="project" value="UniProtKB-UniRule"/>
</dbReference>
<dbReference type="InterPro" id="IPR000194">
    <property type="entry name" value="ATPase_F1/V1/A1_a/bsu_nucl-bd"/>
</dbReference>
<evidence type="ECO:0000256" key="4">
    <source>
        <dbReference type="ARBA" id="ARBA00022806"/>
    </source>
</evidence>
<feature type="binding site" evidence="9">
    <location>
        <begin position="245"/>
        <end position="250"/>
    </location>
    <ligand>
        <name>ATP</name>
        <dbReference type="ChEBI" id="CHEBI:30616"/>
    </ligand>
</feature>
<dbReference type="STRING" id="454194.PYK22_01615"/>
<comment type="caution">
    <text evidence="9">Lacks conserved residue(s) required for the propagation of feature annotation.</text>
</comment>
<dbReference type="CDD" id="cd04459">
    <property type="entry name" value="Rho_CSD"/>
    <property type="match status" value="1"/>
</dbReference>
<dbReference type="SUPFAM" id="SSF68912">
    <property type="entry name" value="Rho N-terminal domain-like"/>
    <property type="match status" value="1"/>
</dbReference>
<evidence type="ECO:0000256" key="6">
    <source>
        <dbReference type="ARBA" id="ARBA00022884"/>
    </source>
</evidence>
<evidence type="ECO:0000256" key="3">
    <source>
        <dbReference type="ARBA" id="ARBA00022801"/>
    </source>
</evidence>
<dbReference type="InterPro" id="IPR004665">
    <property type="entry name" value="Term_rho"/>
</dbReference>
<dbReference type="GO" id="GO:0016787">
    <property type="term" value="F:hydrolase activity"/>
    <property type="evidence" value="ECO:0007669"/>
    <property type="project" value="UniProtKB-KW"/>
</dbReference>
<dbReference type="RefSeq" id="WP_211197647.1">
    <property type="nucleotide sequence ID" value="NZ_CBXV010000005.1"/>
</dbReference>
<dbReference type="InterPro" id="IPR027417">
    <property type="entry name" value="P-loop_NTPase"/>
</dbReference>
<dbReference type="SUPFAM" id="SSF52540">
    <property type="entry name" value="P-loop containing nucleoside triphosphate hydrolases"/>
    <property type="match status" value="1"/>
</dbReference>
<comment type="subunit">
    <text evidence="9">Homohexamer. The homohexamer assembles into an open ring structure.</text>
</comment>
<dbReference type="SUPFAM" id="SSF50249">
    <property type="entry name" value="Nucleic acid-binding proteins"/>
    <property type="match status" value="1"/>
</dbReference>
<dbReference type="InterPro" id="IPR036269">
    <property type="entry name" value="Rho_N_sf"/>
</dbReference>
<dbReference type="InterPro" id="IPR011129">
    <property type="entry name" value="CSD"/>
</dbReference>
<feature type="binding site" evidence="9">
    <location>
        <position position="276"/>
    </location>
    <ligand>
        <name>ATP</name>
        <dbReference type="ChEBI" id="CHEBI:30616"/>
    </ligand>
</feature>
<evidence type="ECO:0000256" key="10">
    <source>
        <dbReference type="NCBIfam" id="TIGR00767"/>
    </source>
</evidence>
<protein>
    <recommendedName>
        <fullName evidence="9 10">Transcription termination factor Rho</fullName>
        <ecNumber evidence="9 10">3.6.4.-</ecNumber>
    </recommendedName>
    <alternativeName>
        <fullName evidence="9">ATP-dependent helicase Rho</fullName>
    </alternativeName>
</protein>
<dbReference type="Pfam" id="PF00006">
    <property type="entry name" value="ATP-synt_ab"/>
    <property type="match status" value="1"/>
</dbReference>
<dbReference type="GO" id="GO:0005829">
    <property type="term" value="C:cytosol"/>
    <property type="evidence" value="ECO:0007669"/>
    <property type="project" value="UniProtKB-ARBA"/>
</dbReference>
<dbReference type="NCBIfam" id="TIGR00767">
    <property type="entry name" value="rho"/>
    <property type="match status" value="1"/>
</dbReference>
<evidence type="ECO:0000256" key="2">
    <source>
        <dbReference type="ARBA" id="ARBA00022741"/>
    </source>
</evidence>
<dbReference type="NCBIfam" id="NF006886">
    <property type="entry name" value="PRK09376.1"/>
    <property type="match status" value="1"/>
</dbReference>
<keyword evidence="6 9" id="KW-0694">RNA-binding</keyword>
<dbReference type="SMART" id="SM00357">
    <property type="entry name" value="CSP"/>
    <property type="match status" value="1"/>
</dbReference>
<feature type="compositionally biased region" description="Low complexity" evidence="12">
    <location>
        <begin position="7"/>
        <end position="30"/>
    </location>
</feature>
<dbReference type="PROSITE" id="PS51856">
    <property type="entry name" value="RHO_RNA_BD"/>
    <property type="match status" value="1"/>
</dbReference>
<dbReference type="GO" id="GO:0004386">
    <property type="term" value="F:helicase activity"/>
    <property type="evidence" value="ECO:0007669"/>
    <property type="project" value="UniProtKB-UniRule"/>
</dbReference>
<accession>A0A0B6WZP0</accession>
<comment type="function">
    <text evidence="9">Facilitates transcription termination by a mechanism that involves Rho binding to the nascent RNA, activation of Rho's RNA-dependent ATPase activity, and release of the mRNA from the DNA template.</text>
</comment>
<organism evidence="14 15">
    <name type="scientific">Pyrinomonas methylaliphatogenes</name>
    <dbReference type="NCBI Taxonomy" id="454194"/>
    <lineage>
        <taxon>Bacteria</taxon>
        <taxon>Pseudomonadati</taxon>
        <taxon>Acidobacteriota</taxon>
        <taxon>Blastocatellia</taxon>
        <taxon>Blastocatellales</taxon>
        <taxon>Pyrinomonadaceae</taxon>
        <taxon>Pyrinomonas</taxon>
    </lineage>
</organism>
<dbReference type="GO" id="GO:0005524">
    <property type="term" value="F:ATP binding"/>
    <property type="evidence" value="ECO:0007669"/>
    <property type="project" value="UniProtKB-UniRule"/>
</dbReference>
<feature type="domain" description="Rho RNA-BD" evidence="13">
    <location>
        <begin position="115"/>
        <end position="190"/>
    </location>
</feature>
<evidence type="ECO:0000259" key="13">
    <source>
        <dbReference type="PROSITE" id="PS51856"/>
    </source>
</evidence>
<dbReference type="Gene3D" id="3.40.50.300">
    <property type="entry name" value="P-loop containing nucleotide triphosphate hydrolases"/>
    <property type="match status" value="1"/>
</dbReference>
<dbReference type="SMART" id="SM00959">
    <property type="entry name" value="Rho_N"/>
    <property type="match status" value="1"/>
</dbReference>
<evidence type="ECO:0000256" key="12">
    <source>
        <dbReference type="SAM" id="MobiDB-lite"/>
    </source>
</evidence>
<feature type="compositionally biased region" description="Low complexity" evidence="12">
    <location>
        <begin position="39"/>
        <end position="49"/>
    </location>
</feature>
<dbReference type="GO" id="GO:0006353">
    <property type="term" value="P:DNA-templated transcription termination"/>
    <property type="evidence" value="ECO:0007669"/>
    <property type="project" value="UniProtKB-UniRule"/>
</dbReference>
<evidence type="ECO:0000313" key="15">
    <source>
        <dbReference type="Proteomes" id="UP000031518"/>
    </source>
</evidence>
<feature type="region of interest" description="Disordered" evidence="12">
    <location>
        <begin position="1"/>
        <end position="67"/>
    </location>
</feature>
<dbReference type="InterPro" id="IPR011113">
    <property type="entry name" value="Rho_RNA-bd"/>
</dbReference>
<evidence type="ECO:0000256" key="5">
    <source>
        <dbReference type="ARBA" id="ARBA00022840"/>
    </source>
</evidence>
<keyword evidence="7 9" id="KW-0805">Transcription regulation</keyword>
<dbReference type="FunFam" id="3.40.50.300:FF:000072">
    <property type="entry name" value="Transcription termination factor Rho"/>
    <property type="match status" value="1"/>
</dbReference>
<dbReference type="AlphaFoldDB" id="A0A0B6WZP0"/>
<dbReference type="Proteomes" id="UP000031518">
    <property type="component" value="Unassembled WGS sequence"/>
</dbReference>
<evidence type="ECO:0000256" key="9">
    <source>
        <dbReference type="HAMAP-Rule" id="MF_01884"/>
    </source>
</evidence>
<evidence type="ECO:0000256" key="7">
    <source>
        <dbReference type="ARBA" id="ARBA00023015"/>
    </source>
</evidence>
<dbReference type="PANTHER" id="PTHR46425">
    <property type="entry name" value="TRANSCRIPTION TERMINATION FACTOR RHO"/>
    <property type="match status" value="1"/>
</dbReference>
<dbReference type="Gene3D" id="2.40.50.140">
    <property type="entry name" value="Nucleic acid-binding proteins"/>
    <property type="match status" value="1"/>
</dbReference>
<dbReference type="Gene3D" id="1.10.720.10">
    <property type="match status" value="1"/>
</dbReference>
<keyword evidence="1 9" id="KW-0806">Transcription termination</keyword>
<sequence length="483" mass="53689">MPRRRSTNATTTTTNNDHNDSTTLTATAEAPPEPEIEETQAAQETAETAVAEEEGEERKESTLTGEPFNLATLKEMSISKLTQIAKELGVPGATGMRKQELVFKILAAQTEKSGLIFSEGVLETLPDGFGFLRAPEYNYLPGPDDIYVSPSQIRKFDLRTGDTISGQIRPPKEGERYFALIKVEAINFEAPDAAREKVFFDNLTPLYPNERLRMETTPDNLSARVIDLLTPLGKGQRALIVAPPRTGKTMLLQTIANSITQNHPEVTLIVLLIDERPEEVTDMQRSVNGEVISSTFDEPPTRHVQVADMVIEKAKRLVEHKRDVVILLDSLTRLARAHNAVVPPSGKILSGGIDANALQRPKRFFGAARNIEEGGSLTIIATALIDTGSRMDDVIFEEFKGTGNCEIHLDRRLSDKRIFPAIDPQRSGTRKEELLMSKEDLNRIWAMRRVLSQLSPVEQMELILERMSKTKTNAEFLASMQSS</sequence>
<name>A0A0B6WZP0_9BACT</name>
<dbReference type="CDD" id="cd01128">
    <property type="entry name" value="rho_factor_C"/>
    <property type="match status" value="1"/>
</dbReference>
<reference evidence="14 15" key="1">
    <citation type="submission" date="2013-12" db="EMBL/GenBank/DDBJ databases">
        <authorList>
            <person name="Stott M."/>
        </authorList>
    </citation>
    <scope>NUCLEOTIDE SEQUENCE [LARGE SCALE GENOMIC DNA]</scope>
    <source>
        <strain evidence="14 15">K22</strain>
    </source>
</reference>
<keyword evidence="3 9" id="KW-0378">Hydrolase</keyword>
<proteinExistence type="inferred from homology"/>
<dbReference type="SMART" id="SM00382">
    <property type="entry name" value="AAA"/>
    <property type="match status" value="1"/>
</dbReference>
<dbReference type="EC" id="3.6.4.-" evidence="9 10"/>
<keyword evidence="15" id="KW-1185">Reference proteome</keyword>
<dbReference type="Pfam" id="PF07498">
    <property type="entry name" value="Rho_N"/>
    <property type="match status" value="1"/>
</dbReference>
<keyword evidence="5 9" id="KW-0067">ATP-binding</keyword>